<comment type="caution">
    <text evidence="1">The sequence shown here is derived from an EMBL/GenBank/DDBJ whole genome shotgun (WGS) entry which is preliminary data.</text>
</comment>
<sequence>MLESDLGLSDTITCEHTQGLAAGRQLAATLQSEAAHRNAKPNTRTSYTSWVESITLNEYIFKWYRCILSRQEWDTAVPLN</sequence>
<keyword evidence="2" id="KW-1185">Reference proteome</keyword>
<dbReference type="EMBL" id="BMAT01011808">
    <property type="protein sequence ID" value="GFR79621.1"/>
    <property type="molecule type" value="Genomic_DNA"/>
</dbReference>
<evidence type="ECO:0000313" key="2">
    <source>
        <dbReference type="Proteomes" id="UP000762676"/>
    </source>
</evidence>
<dbReference type="Proteomes" id="UP000762676">
    <property type="component" value="Unassembled WGS sequence"/>
</dbReference>
<evidence type="ECO:0000313" key="1">
    <source>
        <dbReference type="EMBL" id="GFR79621.1"/>
    </source>
</evidence>
<organism evidence="1 2">
    <name type="scientific">Elysia marginata</name>
    <dbReference type="NCBI Taxonomy" id="1093978"/>
    <lineage>
        <taxon>Eukaryota</taxon>
        <taxon>Metazoa</taxon>
        <taxon>Spiralia</taxon>
        <taxon>Lophotrochozoa</taxon>
        <taxon>Mollusca</taxon>
        <taxon>Gastropoda</taxon>
        <taxon>Heterobranchia</taxon>
        <taxon>Euthyneura</taxon>
        <taxon>Panpulmonata</taxon>
        <taxon>Sacoglossa</taxon>
        <taxon>Placobranchoidea</taxon>
        <taxon>Plakobranchidae</taxon>
        <taxon>Elysia</taxon>
    </lineage>
</organism>
<accession>A0AAV4G382</accession>
<dbReference type="AlphaFoldDB" id="A0AAV4G382"/>
<gene>
    <name evidence="1" type="ORF">ElyMa_005879700</name>
</gene>
<reference evidence="1 2" key="1">
    <citation type="journal article" date="2021" name="Elife">
        <title>Chloroplast acquisition without the gene transfer in kleptoplastic sea slugs, Plakobranchus ocellatus.</title>
        <authorList>
            <person name="Maeda T."/>
            <person name="Takahashi S."/>
            <person name="Yoshida T."/>
            <person name="Shimamura S."/>
            <person name="Takaki Y."/>
            <person name="Nagai Y."/>
            <person name="Toyoda A."/>
            <person name="Suzuki Y."/>
            <person name="Arimoto A."/>
            <person name="Ishii H."/>
            <person name="Satoh N."/>
            <person name="Nishiyama T."/>
            <person name="Hasebe M."/>
            <person name="Maruyama T."/>
            <person name="Minagawa J."/>
            <person name="Obokata J."/>
            <person name="Shigenobu S."/>
        </authorList>
    </citation>
    <scope>NUCLEOTIDE SEQUENCE [LARGE SCALE GENOMIC DNA]</scope>
</reference>
<proteinExistence type="predicted"/>
<name>A0AAV4G382_9GAST</name>
<protein>
    <submittedName>
        <fullName evidence="1">Uncharacterized protein</fullName>
    </submittedName>
</protein>